<evidence type="ECO:0000313" key="12">
    <source>
        <dbReference type="Proteomes" id="UP000324996"/>
    </source>
</evidence>
<evidence type="ECO:0000256" key="6">
    <source>
        <dbReference type="ARBA" id="ARBA00022801"/>
    </source>
</evidence>
<dbReference type="PANTHER" id="PTHR43028">
    <property type="entry name" value="3'(2'),5'-BISPHOSPHATE NUCLEOTIDASE 1"/>
    <property type="match status" value="1"/>
</dbReference>
<comment type="similarity">
    <text evidence="2 9">Belongs to the inositol monophosphatase superfamily. CysQ family.</text>
</comment>
<feature type="binding site" evidence="10">
    <location>
        <position position="103"/>
    </location>
    <ligand>
        <name>Mg(2+)</name>
        <dbReference type="ChEBI" id="CHEBI:18420"/>
        <label>1</label>
        <note>catalytic</note>
    </ligand>
</feature>
<evidence type="ECO:0000256" key="7">
    <source>
        <dbReference type="ARBA" id="ARBA00022842"/>
    </source>
</evidence>
<dbReference type="GO" id="GO:0005886">
    <property type="term" value="C:plasma membrane"/>
    <property type="evidence" value="ECO:0007669"/>
    <property type="project" value="UniProtKB-SubCell"/>
</dbReference>
<dbReference type="InterPro" id="IPR020583">
    <property type="entry name" value="Inositol_monoP_metal-BS"/>
</dbReference>
<dbReference type="CDD" id="cd01638">
    <property type="entry name" value="CysQ"/>
    <property type="match status" value="1"/>
</dbReference>
<dbReference type="Gene3D" id="3.40.190.80">
    <property type="match status" value="1"/>
</dbReference>
<sequence>MTFSTHHPHPPSPAPDLAGDLPALIMAAIEAGEEILDVAKSAISVRKKDDHSPVTEADERAERVILACLSKLTPSWMVIAEESAAAGGLPDRVSGPFWLVDPLDGTKEFLKGGDDYTVNIALIKDGKPQLGLVYCPAKRRLFVGDVRTGAWQADISNNNEIGPKHAITCRPCATPPTLVASKSHRNAETDAYLAHYPDAPLTSIGSSLKFCLVATGEADIYPRLGPTMEWDTAAGHAVLLAAGGAMVDDQGADFRYYKPGFKNGHFLAWGDRNFTPRPLL</sequence>
<dbReference type="Pfam" id="PF00459">
    <property type="entry name" value="Inositol_P"/>
    <property type="match status" value="1"/>
</dbReference>
<feature type="binding site" evidence="10">
    <location>
        <position position="101"/>
    </location>
    <ligand>
        <name>Mg(2+)</name>
        <dbReference type="ChEBI" id="CHEBI:18420"/>
        <label>1</label>
        <note>catalytic</note>
    </ligand>
</feature>
<feature type="binding site" evidence="10">
    <location>
        <position position="81"/>
    </location>
    <ligand>
        <name>Mg(2+)</name>
        <dbReference type="ChEBI" id="CHEBI:18420"/>
        <label>1</label>
        <note>catalytic</note>
    </ligand>
</feature>
<keyword evidence="4 9" id="KW-0997">Cell inner membrane</keyword>
<evidence type="ECO:0000256" key="4">
    <source>
        <dbReference type="ARBA" id="ARBA00022519"/>
    </source>
</evidence>
<feature type="binding site" evidence="9">
    <location>
        <position position="104"/>
    </location>
    <ligand>
        <name>Mg(2+)</name>
        <dbReference type="ChEBI" id="CHEBI:18420"/>
        <label>2</label>
    </ligand>
</feature>
<dbReference type="PANTHER" id="PTHR43028:SF5">
    <property type="entry name" value="3'(2'),5'-BISPHOSPHATE NUCLEOTIDASE 1"/>
    <property type="match status" value="1"/>
</dbReference>
<dbReference type="GO" id="GO:0000103">
    <property type="term" value="P:sulfate assimilation"/>
    <property type="evidence" value="ECO:0007669"/>
    <property type="project" value="TreeGrafter"/>
</dbReference>
<comment type="function">
    <text evidence="9">Converts adenosine-3',5'-bisphosphate (PAP) to AMP.</text>
</comment>
<dbReference type="NCBIfam" id="TIGR01331">
    <property type="entry name" value="bisphos_cysQ"/>
    <property type="match status" value="1"/>
</dbReference>
<evidence type="ECO:0000256" key="1">
    <source>
        <dbReference type="ARBA" id="ARBA00001625"/>
    </source>
</evidence>
<keyword evidence="3 9" id="KW-1003">Cell membrane</keyword>
<dbReference type="PROSITE" id="PS00630">
    <property type="entry name" value="IMP_2"/>
    <property type="match status" value="1"/>
</dbReference>
<evidence type="ECO:0000256" key="5">
    <source>
        <dbReference type="ARBA" id="ARBA00022723"/>
    </source>
</evidence>
<dbReference type="Gene3D" id="3.30.540.10">
    <property type="entry name" value="Fructose-1,6-Bisphosphatase, subunit A, domain 1"/>
    <property type="match status" value="1"/>
</dbReference>
<reference evidence="11 12" key="1">
    <citation type="submission" date="2019-09" db="EMBL/GenBank/DDBJ databases">
        <title>NBRP : Genome information of microbial organism related human and environment.</title>
        <authorList>
            <person name="Hattori M."/>
            <person name="Oshima K."/>
            <person name="Inaba H."/>
            <person name="Suda W."/>
            <person name="Sakamoto M."/>
            <person name="Iino T."/>
            <person name="Kitahara M."/>
            <person name="Oshida Y."/>
            <person name="Iida T."/>
            <person name="Kudo T."/>
            <person name="Itoh T."/>
            <person name="Ohkuma M."/>
        </authorList>
    </citation>
    <scope>NUCLEOTIDE SEQUENCE [LARGE SCALE GENOMIC DNA]</scope>
    <source>
        <strain evidence="11 12">Q-1</strain>
    </source>
</reference>
<dbReference type="EC" id="3.1.3.7" evidence="9"/>
<dbReference type="InterPro" id="IPR020550">
    <property type="entry name" value="Inositol_monophosphatase_CS"/>
</dbReference>
<dbReference type="GO" id="GO:0046854">
    <property type="term" value="P:phosphatidylinositol phosphate biosynthetic process"/>
    <property type="evidence" value="ECO:0007669"/>
    <property type="project" value="InterPro"/>
</dbReference>
<evidence type="ECO:0000256" key="2">
    <source>
        <dbReference type="ARBA" id="ARBA00005289"/>
    </source>
</evidence>
<feature type="binding site" evidence="9">
    <location>
        <position position="231"/>
    </location>
    <ligand>
        <name>Mg(2+)</name>
        <dbReference type="ChEBI" id="CHEBI:18420"/>
        <label>2</label>
    </ligand>
</feature>
<dbReference type="InterPro" id="IPR050725">
    <property type="entry name" value="CysQ/Inositol_MonoPase"/>
</dbReference>
<evidence type="ECO:0000256" key="9">
    <source>
        <dbReference type="HAMAP-Rule" id="MF_02095"/>
    </source>
</evidence>
<gene>
    <name evidence="9" type="primary">cysQ</name>
    <name evidence="11" type="ORF">JCM17846_27440</name>
</gene>
<dbReference type="HAMAP" id="MF_02095">
    <property type="entry name" value="CysQ"/>
    <property type="match status" value="1"/>
</dbReference>
<keyword evidence="6 9" id="KW-0378">Hydrolase</keyword>
<protein>
    <recommendedName>
        <fullName evidence="9">3'(2'),5'-bisphosphate nucleotidase CysQ</fullName>
        <ecNumber evidence="9">3.1.3.7</ecNumber>
    </recommendedName>
    <alternativeName>
        <fullName evidence="9">3'(2'),5-bisphosphonucleoside 3'(2')-phosphohydrolase</fullName>
    </alternativeName>
    <alternativeName>
        <fullName evidence="9">3'-phosphoadenosine 5'-phosphate phosphatase</fullName>
        <shortName evidence="9">PAP phosphatase</shortName>
    </alternativeName>
</protein>
<evidence type="ECO:0000256" key="8">
    <source>
        <dbReference type="ARBA" id="ARBA00023136"/>
    </source>
</evidence>
<keyword evidence="12" id="KW-1185">Reference proteome</keyword>
<organism evidence="11 12">
    <name type="scientific">Iodidimonas nitroreducens</name>
    <dbReference type="NCBI Taxonomy" id="1236968"/>
    <lineage>
        <taxon>Bacteria</taxon>
        <taxon>Pseudomonadati</taxon>
        <taxon>Pseudomonadota</taxon>
        <taxon>Alphaproteobacteria</taxon>
        <taxon>Iodidimonadales</taxon>
        <taxon>Iodidimonadaceae</taxon>
        <taxon>Iodidimonas</taxon>
    </lineage>
</organism>
<comment type="catalytic activity">
    <reaction evidence="1 9">
        <text>adenosine 3',5'-bisphosphate + H2O = AMP + phosphate</text>
        <dbReference type="Rhea" id="RHEA:10040"/>
        <dbReference type="ChEBI" id="CHEBI:15377"/>
        <dbReference type="ChEBI" id="CHEBI:43474"/>
        <dbReference type="ChEBI" id="CHEBI:58343"/>
        <dbReference type="ChEBI" id="CHEBI:456215"/>
        <dbReference type="EC" id="3.1.3.7"/>
    </reaction>
</comment>
<feature type="binding site" evidence="9">
    <location>
        <position position="231"/>
    </location>
    <ligand>
        <name>substrate</name>
    </ligand>
</feature>
<feature type="binding site" evidence="10">
    <location>
        <position position="231"/>
    </location>
    <ligand>
        <name>Mg(2+)</name>
        <dbReference type="ChEBI" id="CHEBI:18420"/>
        <label>1</label>
        <note>catalytic</note>
    </ligand>
</feature>
<keyword evidence="5 9" id="KW-0479">Metal-binding</keyword>
<dbReference type="SUPFAM" id="SSF56655">
    <property type="entry name" value="Carbohydrate phosphatase"/>
    <property type="match status" value="1"/>
</dbReference>
<proteinExistence type="inferred from homology"/>
<evidence type="ECO:0000256" key="3">
    <source>
        <dbReference type="ARBA" id="ARBA00022475"/>
    </source>
</evidence>
<dbReference type="AlphaFoldDB" id="A0A5A7N9Z2"/>
<feature type="binding site" evidence="9">
    <location>
        <position position="81"/>
    </location>
    <ligand>
        <name>substrate</name>
    </ligand>
</feature>
<dbReference type="InterPro" id="IPR000760">
    <property type="entry name" value="Inositol_monophosphatase-like"/>
</dbReference>
<evidence type="ECO:0000313" key="11">
    <source>
        <dbReference type="EMBL" id="GER05062.1"/>
    </source>
</evidence>
<feature type="binding site" evidence="9">
    <location>
        <position position="101"/>
    </location>
    <ligand>
        <name>Mg(2+)</name>
        <dbReference type="ChEBI" id="CHEBI:18420"/>
        <label>1</label>
    </ligand>
</feature>
<dbReference type="GO" id="GO:0000287">
    <property type="term" value="F:magnesium ion binding"/>
    <property type="evidence" value="ECO:0007669"/>
    <property type="project" value="UniProtKB-UniRule"/>
</dbReference>
<evidence type="ECO:0000256" key="10">
    <source>
        <dbReference type="PIRSR" id="PIRSR600760-2"/>
    </source>
</evidence>
<feature type="binding site" evidence="9">
    <location>
        <position position="81"/>
    </location>
    <ligand>
        <name>Mg(2+)</name>
        <dbReference type="ChEBI" id="CHEBI:18420"/>
        <label>1</label>
    </ligand>
</feature>
<accession>A0A5A7N9Z2</accession>
<feature type="binding site" evidence="9">
    <location>
        <position position="101"/>
    </location>
    <ligand>
        <name>Mg(2+)</name>
        <dbReference type="ChEBI" id="CHEBI:18420"/>
        <label>2</label>
    </ligand>
</feature>
<feature type="binding site" evidence="10">
    <location>
        <position position="104"/>
    </location>
    <ligand>
        <name>Mg(2+)</name>
        <dbReference type="ChEBI" id="CHEBI:18420"/>
        <label>1</label>
        <note>catalytic</note>
    </ligand>
</feature>
<name>A0A5A7N9Z2_9PROT</name>
<dbReference type="InterPro" id="IPR006240">
    <property type="entry name" value="CysQ"/>
</dbReference>
<dbReference type="Proteomes" id="UP000324996">
    <property type="component" value="Unassembled WGS sequence"/>
</dbReference>
<dbReference type="EMBL" id="BKCN01000017">
    <property type="protein sequence ID" value="GER05062.1"/>
    <property type="molecule type" value="Genomic_DNA"/>
</dbReference>
<dbReference type="GO" id="GO:0050427">
    <property type="term" value="P:3'-phosphoadenosine 5'-phosphosulfate metabolic process"/>
    <property type="evidence" value="ECO:0007669"/>
    <property type="project" value="TreeGrafter"/>
</dbReference>
<feature type="binding site" evidence="9">
    <location>
        <position position="103"/>
    </location>
    <ligand>
        <name>Mg(2+)</name>
        <dbReference type="ChEBI" id="CHEBI:18420"/>
        <label>1</label>
    </ligand>
</feature>
<dbReference type="GO" id="GO:0008441">
    <property type="term" value="F:3'(2'),5'-bisphosphate nucleotidase activity"/>
    <property type="evidence" value="ECO:0007669"/>
    <property type="project" value="UniProtKB-UniRule"/>
</dbReference>
<keyword evidence="7 9" id="KW-0460">Magnesium</keyword>
<dbReference type="PRINTS" id="PR00377">
    <property type="entry name" value="IMPHPHTASES"/>
</dbReference>
<feature type="binding site" evidence="9">
    <location>
        <begin position="103"/>
        <end position="106"/>
    </location>
    <ligand>
        <name>substrate</name>
    </ligand>
</feature>
<keyword evidence="8 9" id="KW-0472">Membrane</keyword>
<comment type="caution">
    <text evidence="11">The sequence shown here is derived from an EMBL/GenBank/DDBJ whole genome shotgun (WGS) entry which is preliminary data.</text>
</comment>
<dbReference type="PROSITE" id="PS00629">
    <property type="entry name" value="IMP_1"/>
    <property type="match status" value="1"/>
</dbReference>
<comment type="cofactor">
    <cofactor evidence="9 10">
        <name>Mg(2+)</name>
        <dbReference type="ChEBI" id="CHEBI:18420"/>
    </cofactor>
</comment>
<comment type="subcellular location">
    <subcellularLocation>
        <location evidence="9">Cell inner membrane</location>
        <topology evidence="9">Peripheral membrane protein</topology>
        <orientation evidence="9">Cytoplasmic side</orientation>
    </subcellularLocation>
</comment>